<reference evidence="5 6" key="1">
    <citation type="journal article" date="2023" name="bioRxiv">
        <title>Genome report: Whole genome sequence and annotation of Penstemon davidsonii.</title>
        <authorList>
            <person name="Ostevik K.L."/>
            <person name="Alabady M."/>
            <person name="Zhang M."/>
            <person name="Rausher M.D."/>
        </authorList>
    </citation>
    <scope>NUCLEOTIDE SEQUENCE [LARGE SCALE GENOMIC DNA]</scope>
    <source>
        <strain evidence="5">DNT005</strain>
        <tissue evidence="5">Whole leaf</tissue>
    </source>
</reference>
<dbReference type="SUPFAM" id="SSF75304">
    <property type="entry name" value="Amidase signature (AS) enzymes"/>
    <property type="match status" value="1"/>
</dbReference>
<keyword evidence="6" id="KW-1185">Reference proteome</keyword>
<gene>
    <name evidence="5" type="ORF">RD792_011872</name>
</gene>
<accession>A0ABR0CW72</accession>
<keyword evidence="1" id="KW-0812">Transmembrane</keyword>
<keyword evidence="1" id="KW-0472">Membrane</keyword>
<dbReference type="PANTHER" id="PTHR46310:SF4">
    <property type="entry name" value="OUTER ENVELOPE PROTEIN 64, MITOCHONDRIAL"/>
    <property type="match status" value="1"/>
</dbReference>
<dbReference type="InterPro" id="IPR036928">
    <property type="entry name" value="AS_sf"/>
</dbReference>
<feature type="domain" description="F-box/LRR-repeat protein 15/At3g58940/PEG3-like LRR" evidence="4">
    <location>
        <begin position="540"/>
        <end position="650"/>
    </location>
</feature>
<dbReference type="InterPro" id="IPR055411">
    <property type="entry name" value="LRR_FXL15/At3g58940/PEG3-like"/>
</dbReference>
<feature type="transmembrane region" description="Helical" evidence="1">
    <location>
        <begin position="6"/>
        <end position="24"/>
    </location>
</feature>
<feature type="non-terminal residue" evidence="5">
    <location>
        <position position="1"/>
    </location>
</feature>
<evidence type="ECO:0000259" key="3">
    <source>
        <dbReference type="Pfam" id="PF01425"/>
    </source>
</evidence>
<comment type="caution">
    <text evidence="5">The sequence shown here is derived from an EMBL/GenBank/DDBJ whole genome shotgun (WGS) entry which is preliminary data.</text>
</comment>
<dbReference type="SUPFAM" id="SSF81383">
    <property type="entry name" value="F-box domain"/>
    <property type="match status" value="1"/>
</dbReference>
<dbReference type="InterPro" id="IPR032675">
    <property type="entry name" value="LRR_dom_sf"/>
</dbReference>
<dbReference type="CDD" id="cd22160">
    <property type="entry name" value="F-box_AtFBL13-like"/>
    <property type="match status" value="1"/>
</dbReference>
<dbReference type="InterPro" id="IPR053781">
    <property type="entry name" value="F-box_AtFBL13-like"/>
</dbReference>
<sequence>KYLKSNPKAWVMISVGLAGVLILAKVQLRRMKAKGYFGAFIERFELLPFPQPRPPARRPLSGLTFAINDSIDVQGHVTGYGSSDWKRTHVAAGKTARVVTKMLRGGATCAGKTLMDELGFGILGENTNYGTPTNPIKPSHIPGGSSSGSAVAVAAKLIDFALGSDTIGDIRVPASFCGILGFRPSHGVVSAIGVLPNSESLDTVGMQTWPLGHVLLRLSPLDPKRRRIIIADDVFQLSKVPVLKTVHIVRKITEKLSGYQTPKHMKFGQYIASKIPSLNIFYDDLTNQQSGISTLKALSSAMFLLQRYEFKRNHEEWIKSVKPKLGPHVSSRVWEAIYTVQENVESLYKVRMEMRAALQSLLKDDGILVIPTAADGPLELNSRGLPAESGVAIPLGQHEDSPISVSFIASHRADKFLLDTVLDMYSSLQEEVNIVSASSPLPDTDGEDRISNLPINVISDILSLMSTKDAVRTSVLSKDWEYKWASIHNIEIEYIEELSVDQSSEKTNFVNFVERIFFHTKNLKSFSLTYHGELEISQMTEWITDVLRRNVESLKMIYPHKGIVLPRSFLSCTSLRKLELVLPCTLKVHGSNSFPNLTTLYLGSVEILNECFDTDPLIFSFPVLETCELVTCNWMNVTCVEIYAPALTTLNSVTPFFREFDDFSIKIHGDKIAKFSSSGGLPEIFVLIGSQVIDAELLYDDNMDGFLIDQETALRI</sequence>
<dbReference type="Proteomes" id="UP001291926">
    <property type="component" value="Unassembled WGS sequence"/>
</dbReference>
<evidence type="ECO:0008006" key="7">
    <source>
        <dbReference type="Google" id="ProtNLM"/>
    </source>
</evidence>
<dbReference type="InterPro" id="IPR023631">
    <property type="entry name" value="Amidase_dom"/>
</dbReference>
<evidence type="ECO:0000256" key="1">
    <source>
        <dbReference type="SAM" id="Phobius"/>
    </source>
</evidence>
<evidence type="ECO:0000313" key="6">
    <source>
        <dbReference type="Proteomes" id="UP001291926"/>
    </source>
</evidence>
<dbReference type="EMBL" id="JAYDYQ010002685">
    <property type="protein sequence ID" value="KAK4481004.1"/>
    <property type="molecule type" value="Genomic_DNA"/>
</dbReference>
<dbReference type="PANTHER" id="PTHR46310">
    <property type="entry name" value="AMIDASE 1"/>
    <property type="match status" value="1"/>
</dbReference>
<proteinExistence type="predicted"/>
<dbReference type="Gene3D" id="3.90.1300.10">
    <property type="entry name" value="Amidase signature (AS) domain"/>
    <property type="match status" value="1"/>
</dbReference>
<dbReference type="Pfam" id="PF24758">
    <property type="entry name" value="LRR_At5g56370"/>
    <property type="match status" value="1"/>
</dbReference>
<name>A0ABR0CW72_9LAMI</name>
<dbReference type="InterPro" id="IPR001810">
    <property type="entry name" value="F-box_dom"/>
</dbReference>
<feature type="domain" description="F-box" evidence="2">
    <location>
        <begin position="450"/>
        <end position="486"/>
    </location>
</feature>
<evidence type="ECO:0000313" key="5">
    <source>
        <dbReference type="EMBL" id="KAK4481004.1"/>
    </source>
</evidence>
<dbReference type="Gene3D" id="3.80.10.10">
    <property type="entry name" value="Ribonuclease Inhibitor"/>
    <property type="match status" value="1"/>
</dbReference>
<protein>
    <recommendedName>
        <fullName evidence="7">Amidase domain-containing protein</fullName>
    </recommendedName>
</protein>
<feature type="domain" description="Amidase" evidence="3">
    <location>
        <begin position="57"/>
        <end position="208"/>
    </location>
</feature>
<dbReference type="Pfam" id="PF00646">
    <property type="entry name" value="F-box"/>
    <property type="match status" value="1"/>
</dbReference>
<dbReference type="Pfam" id="PF01425">
    <property type="entry name" value="Amidase"/>
    <property type="match status" value="1"/>
</dbReference>
<evidence type="ECO:0000259" key="2">
    <source>
        <dbReference type="Pfam" id="PF00646"/>
    </source>
</evidence>
<keyword evidence="1" id="KW-1133">Transmembrane helix</keyword>
<dbReference type="InterPro" id="IPR036047">
    <property type="entry name" value="F-box-like_dom_sf"/>
</dbReference>
<evidence type="ECO:0000259" key="4">
    <source>
        <dbReference type="Pfam" id="PF24758"/>
    </source>
</evidence>
<organism evidence="5 6">
    <name type="scientific">Penstemon davidsonii</name>
    <dbReference type="NCBI Taxonomy" id="160366"/>
    <lineage>
        <taxon>Eukaryota</taxon>
        <taxon>Viridiplantae</taxon>
        <taxon>Streptophyta</taxon>
        <taxon>Embryophyta</taxon>
        <taxon>Tracheophyta</taxon>
        <taxon>Spermatophyta</taxon>
        <taxon>Magnoliopsida</taxon>
        <taxon>eudicotyledons</taxon>
        <taxon>Gunneridae</taxon>
        <taxon>Pentapetalae</taxon>
        <taxon>asterids</taxon>
        <taxon>lamiids</taxon>
        <taxon>Lamiales</taxon>
        <taxon>Plantaginaceae</taxon>
        <taxon>Cheloneae</taxon>
        <taxon>Penstemon</taxon>
    </lineage>
</organism>
<dbReference type="SUPFAM" id="SSF52047">
    <property type="entry name" value="RNI-like"/>
    <property type="match status" value="1"/>
</dbReference>